<feature type="region of interest" description="Disordered" evidence="1">
    <location>
        <begin position="1"/>
        <end position="66"/>
    </location>
</feature>
<feature type="compositionally biased region" description="Basic and acidic residues" evidence="1">
    <location>
        <begin position="1"/>
        <end position="17"/>
    </location>
</feature>
<protein>
    <submittedName>
        <fullName evidence="2">Uncharacterized protein</fullName>
    </submittedName>
</protein>
<gene>
    <name evidence="2" type="ORF">EKG36_18000</name>
</gene>
<feature type="region of interest" description="Disordered" evidence="1">
    <location>
        <begin position="85"/>
        <end position="116"/>
    </location>
</feature>
<dbReference type="AlphaFoldDB" id="A0A3S0J789"/>
<organism evidence="2 3">
    <name type="scientific">Halomonas nitroreducens</name>
    <dbReference type="NCBI Taxonomy" id="447425"/>
    <lineage>
        <taxon>Bacteria</taxon>
        <taxon>Pseudomonadati</taxon>
        <taxon>Pseudomonadota</taxon>
        <taxon>Gammaproteobacteria</taxon>
        <taxon>Oceanospirillales</taxon>
        <taxon>Halomonadaceae</taxon>
        <taxon>Halomonas</taxon>
    </lineage>
</organism>
<evidence type="ECO:0000313" key="2">
    <source>
        <dbReference type="EMBL" id="RTQ99138.1"/>
    </source>
</evidence>
<dbReference type="Proteomes" id="UP000267400">
    <property type="component" value="Unassembled WGS sequence"/>
</dbReference>
<sequence>MKGREARGKGHGVRREAQGTARSPLVLTEGGRRLGSHLTPHTSHLTPHTSHLTPHTSHLTPHTSHLTPHTSLLVPMTCQWSSIWPATPSPKPSTAPRGGPQWRSSLAWGARSWNTE</sequence>
<keyword evidence="3" id="KW-1185">Reference proteome</keyword>
<comment type="caution">
    <text evidence="2">The sequence shown here is derived from an EMBL/GenBank/DDBJ whole genome shotgun (WGS) entry which is preliminary data.</text>
</comment>
<name>A0A3S0J789_9GAMM</name>
<reference evidence="2 3" key="1">
    <citation type="submission" date="2018-12" db="EMBL/GenBank/DDBJ databases">
        <authorList>
            <person name="Yu L."/>
        </authorList>
    </citation>
    <scope>NUCLEOTIDE SEQUENCE [LARGE SCALE GENOMIC DNA]</scope>
    <source>
        <strain evidence="2 3">11S</strain>
    </source>
</reference>
<feature type="compositionally biased region" description="Low complexity" evidence="1">
    <location>
        <begin position="36"/>
        <end position="66"/>
    </location>
</feature>
<dbReference type="EMBL" id="RXNS01000021">
    <property type="protein sequence ID" value="RTQ99138.1"/>
    <property type="molecule type" value="Genomic_DNA"/>
</dbReference>
<proteinExistence type="predicted"/>
<evidence type="ECO:0000256" key="1">
    <source>
        <dbReference type="SAM" id="MobiDB-lite"/>
    </source>
</evidence>
<accession>A0A3S0J789</accession>
<evidence type="ECO:0000313" key="3">
    <source>
        <dbReference type="Proteomes" id="UP000267400"/>
    </source>
</evidence>